<accession>A0A8J2JID5</accession>
<dbReference type="Pfam" id="PF00651">
    <property type="entry name" value="BTB"/>
    <property type="match status" value="1"/>
</dbReference>
<feature type="domain" description="MATH" evidence="3">
    <location>
        <begin position="28"/>
        <end position="161"/>
    </location>
</feature>
<feature type="compositionally biased region" description="Polar residues" evidence="1">
    <location>
        <begin position="398"/>
        <end position="409"/>
    </location>
</feature>
<evidence type="ECO:0000313" key="5">
    <source>
        <dbReference type="Proteomes" id="UP000708208"/>
    </source>
</evidence>
<sequence length="473" mass="53325">MDQERHSKDPSLSSNGNCWAISQMEAESFTFNWVIQNLSSFVTRYEVLSPIFKGGNKSHHSWQLLFKPRQRENGNNDGVEVMQLFLFLRGFGPEFSPALKYLKARFSISLKGTKGHLINTRTSELHDFSVGDNWGFSKMLGTAAIKDQVAHDDTLKISCRIWIPGEAKSTIGEGNLPVHFRAPNDIGLKLNRLELLSLQMKNLLQDNTSTDVIIVTQTESFRAHKILLSARSNVFQAMFQSDMLEKRQNSLEILDFESNVVKGMLEYIYSGETPVLRERALELVQIADKYELLGLKQDCEIVLASSVNVENAAHFLLIGHRHFLPMLTSCCSDFIHGRKSQVIETKAFQEVLQTNPGVIAQLEESLISSKCCAPETAEDLKPSLEIHFHHRNCHSGIQTQTSTKDTASATKRVRRKDRERESADSDRTTILDDADDLGNISEKSKSPVSLKPEVESSQTRRGRLVGAEQTWFV</sequence>
<dbReference type="Proteomes" id="UP000708208">
    <property type="component" value="Unassembled WGS sequence"/>
</dbReference>
<reference evidence="4" key="1">
    <citation type="submission" date="2021-06" db="EMBL/GenBank/DDBJ databases">
        <authorList>
            <person name="Hodson N. C."/>
            <person name="Mongue J. A."/>
            <person name="Jaron S. K."/>
        </authorList>
    </citation>
    <scope>NUCLEOTIDE SEQUENCE</scope>
</reference>
<evidence type="ECO:0000256" key="1">
    <source>
        <dbReference type="SAM" id="MobiDB-lite"/>
    </source>
</evidence>
<protein>
    <recommendedName>
        <fullName evidence="6">BTB/POZ domain-containing protein</fullName>
    </recommendedName>
</protein>
<feature type="domain" description="BTB" evidence="2">
    <location>
        <begin position="210"/>
        <end position="277"/>
    </location>
</feature>
<name>A0A8J2JID5_9HEXA</name>
<dbReference type="PROSITE" id="PS50097">
    <property type="entry name" value="BTB"/>
    <property type="match status" value="1"/>
</dbReference>
<dbReference type="PROSITE" id="PS50144">
    <property type="entry name" value="MATH"/>
    <property type="match status" value="1"/>
</dbReference>
<dbReference type="OrthoDB" id="6359816at2759"/>
<keyword evidence="5" id="KW-1185">Reference proteome</keyword>
<feature type="compositionally biased region" description="Basic and acidic residues" evidence="1">
    <location>
        <begin position="416"/>
        <end position="430"/>
    </location>
</feature>
<proteinExistence type="predicted"/>
<feature type="region of interest" description="Disordered" evidence="1">
    <location>
        <begin position="398"/>
        <end position="462"/>
    </location>
</feature>
<dbReference type="EMBL" id="CAJVCH010055788">
    <property type="protein sequence ID" value="CAG7718752.1"/>
    <property type="molecule type" value="Genomic_DNA"/>
</dbReference>
<dbReference type="GO" id="GO:0030163">
    <property type="term" value="P:protein catabolic process"/>
    <property type="evidence" value="ECO:0007669"/>
    <property type="project" value="UniProtKB-ARBA"/>
</dbReference>
<evidence type="ECO:0000259" key="3">
    <source>
        <dbReference type="PROSITE" id="PS50144"/>
    </source>
</evidence>
<comment type="caution">
    <text evidence="4">The sequence shown here is derived from an EMBL/GenBank/DDBJ whole genome shotgun (WGS) entry which is preliminary data.</text>
</comment>
<dbReference type="InterPro" id="IPR002083">
    <property type="entry name" value="MATH/TRAF_dom"/>
</dbReference>
<dbReference type="SMART" id="SM00225">
    <property type="entry name" value="BTB"/>
    <property type="match status" value="1"/>
</dbReference>
<organism evidence="4 5">
    <name type="scientific">Allacma fusca</name>
    <dbReference type="NCBI Taxonomy" id="39272"/>
    <lineage>
        <taxon>Eukaryota</taxon>
        <taxon>Metazoa</taxon>
        <taxon>Ecdysozoa</taxon>
        <taxon>Arthropoda</taxon>
        <taxon>Hexapoda</taxon>
        <taxon>Collembola</taxon>
        <taxon>Symphypleona</taxon>
        <taxon>Sminthuridae</taxon>
        <taxon>Allacma</taxon>
    </lineage>
</organism>
<dbReference type="AlphaFoldDB" id="A0A8J2JID5"/>
<dbReference type="InterPro" id="IPR000210">
    <property type="entry name" value="BTB/POZ_dom"/>
</dbReference>
<gene>
    <name evidence="4" type="ORF">AFUS01_LOCUS8123</name>
</gene>
<evidence type="ECO:0000259" key="2">
    <source>
        <dbReference type="PROSITE" id="PS50097"/>
    </source>
</evidence>
<dbReference type="PANTHER" id="PTHR24413">
    <property type="entry name" value="SPECKLE-TYPE POZ PROTEIN"/>
    <property type="match status" value="1"/>
</dbReference>
<evidence type="ECO:0008006" key="6">
    <source>
        <dbReference type="Google" id="ProtNLM"/>
    </source>
</evidence>
<evidence type="ECO:0000313" key="4">
    <source>
        <dbReference type="EMBL" id="CAG7718752.1"/>
    </source>
</evidence>